<dbReference type="InterPro" id="IPR029341">
    <property type="entry name" value="FAM21/CAPZIP"/>
</dbReference>
<feature type="compositionally biased region" description="Basic residues" evidence="2">
    <location>
        <begin position="159"/>
        <end position="176"/>
    </location>
</feature>
<keyword evidence="1" id="KW-0597">Phosphoprotein</keyword>
<dbReference type="Ensembl" id="ENSCWAT00000015909.1">
    <property type="protein sequence ID" value="ENSCWAP00000014655.1"/>
    <property type="gene ID" value="ENSCWAG00000011333.1"/>
</dbReference>
<evidence type="ECO:0000256" key="1">
    <source>
        <dbReference type="ARBA" id="ARBA00022553"/>
    </source>
</evidence>
<feature type="compositionally biased region" description="Polar residues" evidence="2">
    <location>
        <begin position="350"/>
        <end position="363"/>
    </location>
</feature>
<dbReference type="GO" id="GO:0005829">
    <property type="term" value="C:cytosol"/>
    <property type="evidence" value="ECO:0007669"/>
    <property type="project" value="GOC"/>
</dbReference>
<dbReference type="GO" id="GO:0042147">
    <property type="term" value="P:retrograde transport, endosome to Golgi"/>
    <property type="evidence" value="ECO:0007669"/>
    <property type="project" value="TreeGrafter"/>
</dbReference>
<proteinExistence type="predicted"/>
<protein>
    <submittedName>
        <fullName evidence="4">RCSD domain containing 1</fullName>
    </submittedName>
</protein>
<dbReference type="GO" id="GO:0036010">
    <property type="term" value="P:protein localization to endosome"/>
    <property type="evidence" value="ECO:0007669"/>
    <property type="project" value="TreeGrafter"/>
</dbReference>
<feature type="compositionally biased region" description="Basic and acidic residues" evidence="2">
    <location>
        <begin position="281"/>
        <end position="290"/>
    </location>
</feature>
<dbReference type="GO" id="GO:0071474">
    <property type="term" value="P:cellular hyperosmotic response"/>
    <property type="evidence" value="ECO:0007669"/>
    <property type="project" value="Ensembl"/>
</dbReference>
<evidence type="ECO:0000313" key="4">
    <source>
        <dbReference type="Ensembl" id="ENSCWAP00000014655.1"/>
    </source>
</evidence>
<dbReference type="PANTHER" id="PTHR21669:SF2">
    <property type="entry name" value="CAPZ-INTERACTING PROTEIN"/>
    <property type="match status" value="1"/>
</dbReference>
<dbReference type="GO" id="GO:1901981">
    <property type="term" value="F:phosphatidylinositol phosphate binding"/>
    <property type="evidence" value="ECO:0007669"/>
    <property type="project" value="TreeGrafter"/>
</dbReference>
<feature type="domain" description="FAM21/CAPZIP" evidence="3">
    <location>
        <begin position="77"/>
        <end position="184"/>
    </location>
</feature>
<dbReference type="GO" id="GO:0005769">
    <property type="term" value="C:early endosome"/>
    <property type="evidence" value="ECO:0007669"/>
    <property type="project" value="TreeGrafter"/>
</dbReference>
<dbReference type="GO" id="GO:0051015">
    <property type="term" value="F:actin filament binding"/>
    <property type="evidence" value="ECO:0007669"/>
    <property type="project" value="Ensembl"/>
</dbReference>
<dbReference type="AlphaFoldDB" id="A0A8C3WJN0"/>
<sequence length="377" mass="39506">MEERPAETNANVDNSAPPSVAQLAGRFREQAAAAKETPASRTTRRKPPCSLSLFPPKVELGQNGEEKSPPTANHPPKIKVKSSPLIEKLQANLAFDPAALLPGASPKSPGLKAMVSPFHSPPSTPSSPGVRSRASEPEEPPVSFDQPPEGSHLPCYNKVRTRGSIKRRPPSRRFRRSQSDCGDLGDFRAAESSQENGAKEENGDEVFPDKAKAPASPPRSRMSSRTEKPEEKGGAAEEAQQPGEAAGNSQEGADGRRAPASSPEEEDASGSPAEGTPAGGRTEEPPEVKARAASGEEEPGQRGPGAEEGAVAEETPLSPPGGVEGRHSAELGTGTEKQDEGTVPEPGCNPGTSHAQPDTSSEVLKTEDDTPVQEIKM</sequence>
<keyword evidence="5" id="KW-1185">Reference proteome</keyword>
<name>A0A8C3WJN0_9CETA</name>
<dbReference type="Pfam" id="PF15255">
    <property type="entry name" value="CAP-ZIP_m"/>
    <property type="match status" value="1"/>
</dbReference>
<feature type="compositionally biased region" description="Basic and acidic residues" evidence="2">
    <location>
        <begin position="224"/>
        <end position="235"/>
    </location>
</feature>
<dbReference type="Proteomes" id="UP000694540">
    <property type="component" value="Unplaced"/>
</dbReference>
<dbReference type="GO" id="GO:1905394">
    <property type="term" value="F:retromer complex binding"/>
    <property type="evidence" value="ECO:0007669"/>
    <property type="project" value="TreeGrafter"/>
</dbReference>
<feature type="region of interest" description="Disordered" evidence="2">
    <location>
        <begin position="1"/>
        <end position="84"/>
    </location>
</feature>
<feature type="compositionally biased region" description="Low complexity" evidence="2">
    <location>
        <begin position="236"/>
        <end position="247"/>
    </location>
</feature>
<dbReference type="GO" id="GO:0003009">
    <property type="term" value="P:skeletal muscle contraction"/>
    <property type="evidence" value="ECO:0007669"/>
    <property type="project" value="TreeGrafter"/>
</dbReference>
<dbReference type="PANTHER" id="PTHR21669">
    <property type="entry name" value="CAPZ-INTERACTING PROTEIN AND RELATED PROTEINS"/>
    <property type="match status" value="1"/>
</dbReference>
<feature type="compositionally biased region" description="Basic and acidic residues" evidence="2">
    <location>
        <begin position="197"/>
        <end position="212"/>
    </location>
</feature>
<reference evidence="4" key="2">
    <citation type="submission" date="2025-09" db="UniProtKB">
        <authorList>
            <consortium name="Ensembl"/>
        </authorList>
    </citation>
    <scope>IDENTIFICATION</scope>
</reference>
<dbReference type="GeneTree" id="ENSGT00940000153997"/>
<accession>A0A8C3WJN0</accession>
<organism evidence="4 5">
    <name type="scientific">Catagonus wagneri</name>
    <name type="common">Chacoan peccary</name>
    <dbReference type="NCBI Taxonomy" id="51154"/>
    <lineage>
        <taxon>Eukaryota</taxon>
        <taxon>Metazoa</taxon>
        <taxon>Chordata</taxon>
        <taxon>Craniata</taxon>
        <taxon>Vertebrata</taxon>
        <taxon>Euteleostomi</taxon>
        <taxon>Mammalia</taxon>
        <taxon>Eutheria</taxon>
        <taxon>Laurasiatheria</taxon>
        <taxon>Artiodactyla</taxon>
        <taxon>Suina</taxon>
        <taxon>Tayassuidae</taxon>
        <taxon>Catagonus</taxon>
    </lineage>
</organism>
<evidence type="ECO:0000313" key="5">
    <source>
        <dbReference type="Proteomes" id="UP000694540"/>
    </source>
</evidence>
<evidence type="ECO:0000259" key="3">
    <source>
        <dbReference type="Pfam" id="PF15255"/>
    </source>
</evidence>
<reference evidence="4" key="1">
    <citation type="submission" date="2025-08" db="UniProtKB">
        <authorList>
            <consortium name="Ensembl"/>
        </authorList>
    </citation>
    <scope>IDENTIFICATION</scope>
</reference>
<dbReference type="GO" id="GO:0071203">
    <property type="term" value="C:WASH complex"/>
    <property type="evidence" value="ECO:0007669"/>
    <property type="project" value="TreeGrafter"/>
</dbReference>
<evidence type="ECO:0000256" key="2">
    <source>
        <dbReference type="SAM" id="MobiDB-lite"/>
    </source>
</evidence>
<feature type="region of interest" description="Disordered" evidence="2">
    <location>
        <begin position="99"/>
        <end position="377"/>
    </location>
</feature>
<feature type="compositionally biased region" description="Polar residues" evidence="2">
    <location>
        <begin position="8"/>
        <end position="17"/>
    </location>
</feature>
<gene>
    <name evidence="4" type="primary">RCSD1</name>
</gene>